<dbReference type="Proteomes" id="UP000308828">
    <property type="component" value="Unassembled WGS sequence"/>
</dbReference>
<evidence type="ECO:0000313" key="3">
    <source>
        <dbReference type="Proteomes" id="UP000308828"/>
    </source>
</evidence>
<keyword evidence="1" id="KW-0732">Signal</keyword>
<organism evidence="2 3">
    <name type="scientific">Peteryoungia ipomoeae</name>
    <dbReference type="NCBI Taxonomy" id="1210932"/>
    <lineage>
        <taxon>Bacteria</taxon>
        <taxon>Pseudomonadati</taxon>
        <taxon>Pseudomonadota</taxon>
        <taxon>Alphaproteobacteria</taxon>
        <taxon>Hyphomicrobiales</taxon>
        <taxon>Rhizobiaceae</taxon>
        <taxon>Peteryoungia</taxon>
    </lineage>
</organism>
<dbReference type="AlphaFoldDB" id="A0A4S8P260"/>
<dbReference type="EMBL" id="STGV01000003">
    <property type="protein sequence ID" value="THV23391.1"/>
    <property type="molecule type" value="Genomic_DNA"/>
</dbReference>
<protein>
    <submittedName>
        <fullName evidence="2">Uncharacterized protein</fullName>
    </submittedName>
</protein>
<comment type="caution">
    <text evidence="2">The sequence shown here is derived from an EMBL/GenBank/DDBJ whole genome shotgun (WGS) entry which is preliminary data.</text>
</comment>
<feature type="signal peptide" evidence="1">
    <location>
        <begin position="1"/>
        <end position="22"/>
    </location>
</feature>
<reference evidence="2 3" key="1">
    <citation type="submission" date="2019-04" db="EMBL/GenBank/DDBJ databases">
        <title>Genome sequence of strain shin9-1.</title>
        <authorList>
            <person name="Gao J."/>
            <person name="Sun J."/>
        </authorList>
    </citation>
    <scope>NUCLEOTIDE SEQUENCE [LARGE SCALE GENOMIC DNA]</scope>
    <source>
        <strain evidence="3">shin9-1</strain>
    </source>
</reference>
<name>A0A4S8P260_9HYPH</name>
<sequence>MRLLFLGLIVSTGLFLPLQALANPGLTGTYQGFIWSGGSNTHGTTSFTVKPDGAISGSYLFEDMGSEMQGTLSDCAFTAPILRCTWNDAYGSGALVLQFTGDFWAFEGSWHDGSLGEDTENADNGYRWTGAKTGT</sequence>
<accession>A0A4S8P260</accession>
<dbReference type="OrthoDB" id="573382at2"/>
<proteinExistence type="predicted"/>
<evidence type="ECO:0000313" key="2">
    <source>
        <dbReference type="EMBL" id="THV23391.1"/>
    </source>
</evidence>
<evidence type="ECO:0000256" key="1">
    <source>
        <dbReference type="SAM" id="SignalP"/>
    </source>
</evidence>
<dbReference type="RefSeq" id="WP_136598831.1">
    <property type="nucleotide sequence ID" value="NZ_STGV01000003.1"/>
</dbReference>
<feature type="chain" id="PRO_5020397565" evidence="1">
    <location>
        <begin position="23"/>
        <end position="135"/>
    </location>
</feature>
<gene>
    <name evidence="2" type="ORF">FAA97_12410</name>
</gene>
<keyword evidence="3" id="KW-1185">Reference proteome</keyword>